<evidence type="ECO:0000313" key="10">
    <source>
        <dbReference type="EMBL" id="NDV36495.1"/>
    </source>
</evidence>
<proteinExistence type="inferred from homology"/>
<evidence type="ECO:0000256" key="7">
    <source>
        <dbReference type="ARBA" id="ARBA00023054"/>
    </source>
</evidence>
<evidence type="ECO:0000256" key="8">
    <source>
        <dbReference type="ARBA" id="ARBA00023136"/>
    </source>
</evidence>
<name>A0A6B2LHM4_9EUKA</name>
<evidence type="ECO:0008006" key="11">
    <source>
        <dbReference type="Google" id="ProtNLM"/>
    </source>
</evidence>
<dbReference type="GO" id="GO:0005484">
    <property type="term" value="F:SNAP receptor activity"/>
    <property type="evidence" value="ECO:0007669"/>
    <property type="project" value="TreeGrafter"/>
</dbReference>
<evidence type="ECO:0000256" key="2">
    <source>
        <dbReference type="ARBA" id="ARBA00006108"/>
    </source>
</evidence>
<dbReference type="GO" id="GO:0031201">
    <property type="term" value="C:SNARE complex"/>
    <property type="evidence" value="ECO:0007669"/>
    <property type="project" value="TreeGrafter"/>
</dbReference>
<dbReference type="Pfam" id="PF12352">
    <property type="entry name" value="V-SNARE_C"/>
    <property type="match status" value="1"/>
</dbReference>
<dbReference type="PANTHER" id="PTHR21230">
    <property type="entry name" value="VESICLE TRANSPORT V-SNARE PROTEIN VTI1-RELATED"/>
    <property type="match status" value="1"/>
</dbReference>
<keyword evidence="6 9" id="KW-1133">Transmembrane helix</keyword>
<accession>A0A6B2LHM4</accession>
<evidence type="ECO:0000256" key="6">
    <source>
        <dbReference type="ARBA" id="ARBA00022989"/>
    </source>
</evidence>
<keyword evidence="8 9" id="KW-0472">Membrane</keyword>
<sequence>MTSFDSYAKTLDSQINVVRKKFDSALYMNEELKMKQKDILERELEKVRTTFANMDKFARSQPDASVLIMKLQRYRHEIDQIEKDVSRIFPLENVNQTMQQTFETKKADQRTRLLEGHERIVETGNTLNQTHAVALETERIGETTLAELENQRRMIEGGITDIDKVDDEVDSIRSTLTSMGTRLFTDRGILIGIIVVLSLAIAFVIGWRWIRPLIEKKA</sequence>
<protein>
    <recommendedName>
        <fullName evidence="11">t-SNARE coiled-coil homology domain-containing protein</fullName>
    </recommendedName>
</protein>
<comment type="similarity">
    <text evidence="2">Belongs to the VTI1 family.</text>
</comment>
<dbReference type="GO" id="GO:0012507">
    <property type="term" value="C:ER to Golgi transport vesicle membrane"/>
    <property type="evidence" value="ECO:0007669"/>
    <property type="project" value="TreeGrafter"/>
</dbReference>
<evidence type="ECO:0000256" key="1">
    <source>
        <dbReference type="ARBA" id="ARBA00004211"/>
    </source>
</evidence>
<reference evidence="10" key="1">
    <citation type="journal article" date="2020" name="J. Eukaryot. Microbiol.">
        <title>De novo Sequencing, Assembly and Annotation of the Transcriptome for the Free-Living Testate Amoeba Arcella intermedia.</title>
        <authorList>
            <person name="Ribeiro G.M."/>
            <person name="Porfirio-Sousa A.L."/>
            <person name="Maurer-Alcala X.X."/>
            <person name="Katz L.A."/>
            <person name="Lahr D.J.G."/>
        </authorList>
    </citation>
    <scope>NUCLEOTIDE SEQUENCE</scope>
</reference>
<dbReference type="AlphaFoldDB" id="A0A6B2LHM4"/>
<dbReference type="Gene3D" id="1.20.5.110">
    <property type="match status" value="1"/>
</dbReference>
<dbReference type="FunFam" id="1.20.5.110:FF:000002">
    <property type="entry name" value="Vesicle transport through interaction with t-SNAREsB"/>
    <property type="match status" value="1"/>
</dbReference>
<organism evidence="10">
    <name type="scientific">Arcella intermedia</name>
    <dbReference type="NCBI Taxonomy" id="1963864"/>
    <lineage>
        <taxon>Eukaryota</taxon>
        <taxon>Amoebozoa</taxon>
        <taxon>Tubulinea</taxon>
        <taxon>Elardia</taxon>
        <taxon>Arcellinida</taxon>
        <taxon>Sphaerothecina</taxon>
        <taxon>Arcellidae</taxon>
        <taxon>Arcella</taxon>
    </lineage>
</organism>
<keyword evidence="7" id="KW-0175">Coiled coil</keyword>
<dbReference type="GO" id="GO:0005789">
    <property type="term" value="C:endoplasmic reticulum membrane"/>
    <property type="evidence" value="ECO:0007669"/>
    <property type="project" value="TreeGrafter"/>
</dbReference>
<dbReference type="EMBL" id="GIBP01007526">
    <property type="protein sequence ID" value="NDV36495.1"/>
    <property type="molecule type" value="Transcribed_RNA"/>
</dbReference>
<dbReference type="GO" id="GO:0015031">
    <property type="term" value="P:protein transport"/>
    <property type="evidence" value="ECO:0007669"/>
    <property type="project" value="UniProtKB-KW"/>
</dbReference>
<evidence type="ECO:0000256" key="9">
    <source>
        <dbReference type="SAM" id="Phobius"/>
    </source>
</evidence>
<keyword evidence="3" id="KW-0813">Transport</keyword>
<dbReference type="GO" id="GO:0006906">
    <property type="term" value="P:vesicle fusion"/>
    <property type="evidence" value="ECO:0007669"/>
    <property type="project" value="TreeGrafter"/>
</dbReference>
<dbReference type="GO" id="GO:0005794">
    <property type="term" value="C:Golgi apparatus"/>
    <property type="evidence" value="ECO:0007669"/>
    <property type="project" value="TreeGrafter"/>
</dbReference>
<comment type="subcellular location">
    <subcellularLocation>
        <location evidence="1">Membrane</location>
        <topology evidence="1">Single-pass type IV membrane protein</topology>
    </subcellularLocation>
</comment>
<evidence type="ECO:0000256" key="3">
    <source>
        <dbReference type="ARBA" id="ARBA00022448"/>
    </source>
</evidence>
<feature type="transmembrane region" description="Helical" evidence="9">
    <location>
        <begin position="189"/>
        <end position="210"/>
    </location>
</feature>
<dbReference type="GO" id="GO:0031902">
    <property type="term" value="C:late endosome membrane"/>
    <property type="evidence" value="ECO:0007669"/>
    <property type="project" value="TreeGrafter"/>
</dbReference>
<keyword evidence="4 9" id="KW-0812">Transmembrane</keyword>
<dbReference type="SUPFAM" id="SSF58038">
    <property type="entry name" value="SNARE fusion complex"/>
    <property type="match status" value="1"/>
</dbReference>
<evidence type="ECO:0000256" key="4">
    <source>
        <dbReference type="ARBA" id="ARBA00022692"/>
    </source>
</evidence>
<evidence type="ECO:0000256" key="5">
    <source>
        <dbReference type="ARBA" id="ARBA00022927"/>
    </source>
</evidence>
<dbReference type="GO" id="GO:0000149">
    <property type="term" value="F:SNARE binding"/>
    <property type="evidence" value="ECO:0007669"/>
    <property type="project" value="TreeGrafter"/>
</dbReference>
<keyword evidence="5" id="KW-0653">Protein transport</keyword>